<evidence type="ECO:0000256" key="5">
    <source>
        <dbReference type="SAM" id="MobiDB-lite"/>
    </source>
</evidence>
<dbReference type="InterPro" id="IPR009025">
    <property type="entry name" value="RBP11-like_dimer"/>
</dbReference>
<keyword evidence="3" id="KW-0946">Virion</keyword>
<keyword evidence="4" id="KW-0804">Transcription</keyword>
<evidence type="ECO:0000313" key="7">
    <source>
        <dbReference type="EMBL" id="QHT81564.1"/>
    </source>
</evidence>
<reference evidence="7" key="1">
    <citation type="journal article" date="2020" name="Nature">
        <title>Giant virus diversity and host interactions through global metagenomics.</title>
        <authorList>
            <person name="Schulz F."/>
            <person name="Roux S."/>
            <person name="Paez-Espino D."/>
            <person name="Jungbluth S."/>
            <person name="Walsh D.A."/>
            <person name="Denef V.J."/>
            <person name="McMahon K.D."/>
            <person name="Konstantinidis K.T."/>
            <person name="Eloe-Fadrosh E.A."/>
            <person name="Kyrpides N.C."/>
            <person name="Woyke T."/>
        </authorList>
    </citation>
    <scope>NUCLEOTIDE SEQUENCE</scope>
    <source>
        <strain evidence="7">GVMAG-M-3300023184-13</strain>
    </source>
</reference>
<dbReference type="SUPFAM" id="SSF56553">
    <property type="entry name" value="Insert subdomain of RNA polymerase alpha subunit"/>
    <property type="match status" value="1"/>
</dbReference>
<dbReference type="InterPro" id="IPR050518">
    <property type="entry name" value="Rpo3/RPB3_RNA_Pol_subunit"/>
</dbReference>
<accession>A0A6C0HMD4</accession>
<dbReference type="Gene3D" id="2.170.120.12">
    <property type="entry name" value="DNA-directed RNA polymerase, insert domain"/>
    <property type="match status" value="1"/>
</dbReference>
<dbReference type="GO" id="GO:0006351">
    <property type="term" value="P:DNA-templated transcription"/>
    <property type="evidence" value="ECO:0007669"/>
    <property type="project" value="InterPro"/>
</dbReference>
<dbReference type="PANTHER" id="PTHR11800">
    <property type="entry name" value="DNA-DIRECTED RNA POLYMERASE"/>
    <property type="match status" value="1"/>
</dbReference>
<dbReference type="GO" id="GO:0044423">
    <property type="term" value="C:virion component"/>
    <property type="evidence" value="ECO:0007669"/>
    <property type="project" value="UniProtKB-KW"/>
</dbReference>
<dbReference type="InterPro" id="IPR011263">
    <property type="entry name" value="DNA-dir_RNA_pol_RpoA/D/Rpb3"/>
</dbReference>
<evidence type="ECO:0000256" key="1">
    <source>
        <dbReference type="ARBA" id="ARBA00004328"/>
    </source>
</evidence>
<dbReference type="InterPro" id="IPR036603">
    <property type="entry name" value="RBP11-like"/>
</dbReference>
<organism evidence="7">
    <name type="scientific">viral metagenome</name>
    <dbReference type="NCBI Taxonomy" id="1070528"/>
    <lineage>
        <taxon>unclassified sequences</taxon>
        <taxon>metagenomes</taxon>
        <taxon>organismal metagenomes</taxon>
    </lineage>
</organism>
<feature type="region of interest" description="Disordered" evidence="5">
    <location>
        <begin position="1"/>
        <end position="22"/>
    </location>
</feature>
<protein>
    <recommendedName>
        <fullName evidence="6">DNA-directed RNA polymerase RpoA/D/Rpb3-type domain-containing protein</fullName>
    </recommendedName>
</protein>
<dbReference type="InterPro" id="IPR036643">
    <property type="entry name" value="RNApol_insert_sf"/>
</dbReference>
<dbReference type="SUPFAM" id="SSF55257">
    <property type="entry name" value="RBP11-like subunits of RNA polymerase"/>
    <property type="match status" value="2"/>
</dbReference>
<dbReference type="Pfam" id="PF01193">
    <property type="entry name" value="RNA_pol_L"/>
    <property type="match status" value="1"/>
</dbReference>
<dbReference type="SMART" id="SM00662">
    <property type="entry name" value="RPOLD"/>
    <property type="match status" value="1"/>
</dbReference>
<dbReference type="Pfam" id="PF13656">
    <property type="entry name" value="RNA_pol_L_2"/>
    <property type="match status" value="1"/>
</dbReference>
<proteinExistence type="predicted"/>
<evidence type="ECO:0000259" key="6">
    <source>
        <dbReference type="SMART" id="SM00662"/>
    </source>
</evidence>
<keyword evidence="2" id="KW-0240">DNA-directed RNA polymerase</keyword>
<dbReference type="PANTHER" id="PTHR11800:SF2">
    <property type="entry name" value="DNA-DIRECTED RNA POLYMERASE II SUBUNIT RPB3"/>
    <property type="match status" value="1"/>
</dbReference>
<sequence>MASASASASAQPKRQQKPQHLTNIRYPHAKTWDKHSTYTEFEMANIHFSMANAIRRVILAQVKTVGFRTEPYSANQVDVKLNDSPLHNQIIAHRVGMIPVNVANPDKFDIADYVFTINVVNDTNASRMITTEDFTIKQISTNRSLDKKDVKRFFPPDPITGDYIVITKLRPKYFTPAKTHSKEVIDEMRTTYTKTVDEKTQFHLEAKACISNGAENARFSPVACAAYINTVDPERAVDGLKSYIDTQNEVAKLGNYTTPPIEILNRRFELTERARYFYINEKGDPNVFTFKLETVGVIPPLVIFHRAIEIIKGKLLNFIGNIVAKNENEVAVTVSSQIEGAWEIKVHNEDDTLGNLIQSHLCLMYADFTLPKEQRLLNYIGYKKPHPLEPHVIFQIKGLTESWDELVTMVIKPGCSEIVKLLNKIQNEMEGTPAFVSEMKSII</sequence>
<evidence type="ECO:0000256" key="4">
    <source>
        <dbReference type="ARBA" id="ARBA00023163"/>
    </source>
</evidence>
<feature type="compositionally biased region" description="Low complexity" evidence="5">
    <location>
        <begin position="1"/>
        <end position="10"/>
    </location>
</feature>
<evidence type="ECO:0000256" key="3">
    <source>
        <dbReference type="ARBA" id="ARBA00022844"/>
    </source>
</evidence>
<dbReference type="Gene3D" id="3.30.1360.10">
    <property type="entry name" value="RNA polymerase, RBP11-like subunit"/>
    <property type="match status" value="2"/>
</dbReference>
<dbReference type="GO" id="GO:0000428">
    <property type="term" value="C:DNA-directed RNA polymerase complex"/>
    <property type="evidence" value="ECO:0007669"/>
    <property type="project" value="UniProtKB-KW"/>
</dbReference>
<evidence type="ECO:0000256" key="2">
    <source>
        <dbReference type="ARBA" id="ARBA00022478"/>
    </source>
</evidence>
<dbReference type="EMBL" id="MN739985">
    <property type="protein sequence ID" value="QHT81564.1"/>
    <property type="molecule type" value="Genomic_DNA"/>
</dbReference>
<comment type="subcellular location">
    <subcellularLocation>
        <location evidence="1">Virion</location>
    </subcellularLocation>
</comment>
<dbReference type="AlphaFoldDB" id="A0A6C0HMD4"/>
<dbReference type="GO" id="GO:0046983">
    <property type="term" value="F:protein dimerization activity"/>
    <property type="evidence" value="ECO:0007669"/>
    <property type="project" value="InterPro"/>
</dbReference>
<name>A0A6C0HMD4_9ZZZZ</name>
<feature type="domain" description="DNA-directed RNA polymerase RpoA/D/Rpb3-type" evidence="6">
    <location>
        <begin position="38"/>
        <end position="321"/>
    </location>
</feature>
<dbReference type="GO" id="GO:0003899">
    <property type="term" value="F:DNA-directed RNA polymerase activity"/>
    <property type="evidence" value="ECO:0007669"/>
    <property type="project" value="InterPro"/>
</dbReference>